<feature type="domain" description="FHA" evidence="6">
    <location>
        <begin position="60"/>
        <end position="134"/>
    </location>
</feature>
<dbReference type="InterPro" id="IPR017441">
    <property type="entry name" value="Protein_kinase_ATP_BS"/>
</dbReference>
<feature type="domain" description="Protein kinase" evidence="7">
    <location>
        <begin position="188"/>
        <end position="483"/>
    </location>
</feature>
<feature type="binding site" evidence="4">
    <location>
        <position position="217"/>
    </location>
    <ligand>
        <name>ATP</name>
        <dbReference type="ChEBI" id="CHEBI:30616"/>
    </ligand>
</feature>
<gene>
    <name evidence="8" type="ORF">D0Z07_5188</name>
</gene>
<dbReference type="PROSITE" id="PS00108">
    <property type="entry name" value="PROTEIN_KINASE_ST"/>
    <property type="match status" value="1"/>
</dbReference>
<dbReference type="InterPro" id="IPR008271">
    <property type="entry name" value="Ser/Thr_kinase_AS"/>
</dbReference>
<protein>
    <submittedName>
        <fullName evidence="8">Serine threonine-kinase Chk2</fullName>
    </submittedName>
</protein>
<dbReference type="OrthoDB" id="74764at2759"/>
<organism evidence="8 9">
    <name type="scientific">Hyphodiscus hymeniophilus</name>
    <dbReference type="NCBI Taxonomy" id="353542"/>
    <lineage>
        <taxon>Eukaryota</taxon>
        <taxon>Fungi</taxon>
        <taxon>Dikarya</taxon>
        <taxon>Ascomycota</taxon>
        <taxon>Pezizomycotina</taxon>
        <taxon>Leotiomycetes</taxon>
        <taxon>Helotiales</taxon>
        <taxon>Hyphodiscaceae</taxon>
        <taxon>Hyphodiscus</taxon>
    </lineage>
</organism>
<accession>A0A9P6VJ06</accession>
<feature type="region of interest" description="Disordered" evidence="5">
    <location>
        <begin position="230"/>
        <end position="252"/>
    </location>
</feature>
<dbReference type="InterPro" id="IPR000253">
    <property type="entry name" value="FHA_dom"/>
</dbReference>
<dbReference type="Pfam" id="PF00069">
    <property type="entry name" value="Pkinase"/>
    <property type="match status" value="1"/>
</dbReference>
<name>A0A9P6VJ06_9HELO</name>
<dbReference type="SMART" id="SM00220">
    <property type="entry name" value="S_TKc"/>
    <property type="match status" value="1"/>
</dbReference>
<dbReference type="AlphaFoldDB" id="A0A9P6VJ06"/>
<evidence type="ECO:0000259" key="7">
    <source>
        <dbReference type="PROSITE" id="PS50011"/>
    </source>
</evidence>
<evidence type="ECO:0000256" key="4">
    <source>
        <dbReference type="PROSITE-ProRule" id="PRU10141"/>
    </source>
</evidence>
<evidence type="ECO:0000256" key="2">
    <source>
        <dbReference type="ARBA" id="ARBA00022741"/>
    </source>
</evidence>
<reference evidence="8" key="1">
    <citation type="submission" date="2019-07" db="EMBL/GenBank/DDBJ databases">
        <title>Hyphodiscus hymeniophilus genome sequencing and assembly.</title>
        <authorList>
            <person name="Kramer G."/>
            <person name="Nodwell J."/>
        </authorList>
    </citation>
    <scope>NUCLEOTIDE SEQUENCE</scope>
    <source>
        <strain evidence="8">ATCC 34498</strain>
    </source>
</reference>
<evidence type="ECO:0000256" key="1">
    <source>
        <dbReference type="ARBA" id="ARBA00005575"/>
    </source>
</evidence>
<sequence>MSQETTQDLTQSPLKDLIENVFHEPQEMTEDGSECIATLWFEDVVGGEKRELALYPNLEFIVGRESRHEPPTYGKTVLEFAIYDGRVSKRHFRIYSIIYEQKSNSNTQSDTFPPLVYCEDLESSNGTYVNEVLIGMIGTEKTAHLLCDGDVISIRPSWQFTFHQSNHQMVFPTTAQSKDLEHFVDRYVVSDRILGSGQFGNVYLAKKLPTNKQIACKIIELDNAMQSVAESRPGRSGTGALRRSGVGSAKQHRKRVLQEIDILSKLSHPNIINIQKAFCSLHALYIFTDLAPAGDLYSYAQSHGGHLDDHDARVVTKQITLALDYLHSQDVVHRDIKPENVLVTSTDFGGRVMLTDFGFATYATICNGRMGRMHSKVGTLGFVAPEVEYVQKTNLGYTKAADLWSLGVLTASLLTGAMDVPHEELEQLSQVAIANRFLGIEDSYARQNWIQMPPRALKFVRKLLVIDPETRMSAAEALQHSWYTDPVREAQALDEGLQRINRFWEKRLIPSDEVLEALPGVVLSSSTVAEAPGPKRRRKLPDATSSPYFGLDRHLTQKVPSSRNRLLEDLNESGSQFLTFPEARPPKVVANISAQIRGTVRVVSAEGTDLFRMSPREVVSGPGGGIDVNRLGSASTVDLSDTSAENDDLDSMNYTLSNEKQVGSRLSAPARQLSGAAKLSSLEGVSRDKRCKISGAEPRNSETI</sequence>
<feature type="region of interest" description="Disordered" evidence="5">
    <location>
        <begin position="683"/>
        <end position="704"/>
    </location>
</feature>
<keyword evidence="3 4" id="KW-0067">ATP-binding</keyword>
<dbReference type="Gene3D" id="2.60.200.20">
    <property type="match status" value="1"/>
</dbReference>
<dbReference type="PROSITE" id="PS50006">
    <property type="entry name" value="FHA_DOMAIN"/>
    <property type="match status" value="1"/>
</dbReference>
<dbReference type="InterPro" id="IPR000719">
    <property type="entry name" value="Prot_kinase_dom"/>
</dbReference>
<dbReference type="GO" id="GO:0004672">
    <property type="term" value="F:protein kinase activity"/>
    <property type="evidence" value="ECO:0007669"/>
    <property type="project" value="InterPro"/>
</dbReference>
<dbReference type="SMART" id="SM00240">
    <property type="entry name" value="FHA"/>
    <property type="match status" value="1"/>
</dbReference>
<evidence type="ECO:0000313" key="9">
    <source>
        <dbReference type="Proteomes" id="UP000785200"/>
    </source>
</evidence>
<comment type="similarity">
    <text evidence="1">Belongs to the protein kinase superfamily. CAMK Ser/Thr protein kinase family. CHEK2 subfamily.</text>
</comment>
<evidence type="ECO:0000313" key="8">
    <source>
        <dbReference type="EMBL" id="KAG0648580.1"/>
    </source>
</evidence>
<comment type="caution">
    <text evidence="8">The sequence shown here is derived from an EMBL/GenBank/DDBJ whole genome shotgun (WGS) entry which is preliminary data.</text>
</comment>
<dbReference type="Gene3D" id="1.10.510.10">
    <property type="entry name" value="Transferase(Phosphotransferase) domain 1"/>
    <property type="match status" value="1"/>
</dbReference>
<feature type="region of interest" description="Disordered" evidence="5">
    <location>
        <begin position="528"/>
        <end position="547"/>
    </location>
</feature>
<keyword evidence="9" id="KW-1185">Reference proteome</keyword>
<dbReference type="Pfam" id="PF00498">
    <property type="entry name" value="FHA"/>
    <property type="match status" value="1"/>
</dbReference>
<dbReference type="Proteomes" id="UP000785200">
    <property type="component" value="Unassembled WGS sequence"/>
</dbReference>
<dbReference type="SUPFAM" id="SSF49879">
    <property type="entry name" value="SMAD/FHA domain"/>
    <property type="match status" value="1"/>
</dbReference>
<evidence type="ECO:0000259" key="6">
    <source>
        <dbReference type="PROSITE" id="PS50006"/>
    </source>
</evidence>
<dbReference type="InterPro" id="IPR011009">
    <property type="entry name" value="Kinase-like_dom_sf"/>
</dbReference>
<keyword evidence="2 4" id="KW-0547">Nucleotide-binding</keyword>
<evidence type="ECO:0000256" key="3">
    <source>
        <dbReference type="ARBA" id="ARBA00022840"/>
    </source>
</evidence>
<dbReference type="GO" id="GO:0005524">
    <property type="term" value="F:ATP binding"/>
    <property type="evidence" value="ECO:0007669"/>
    <property type="project" value="UniProtKB-UniRule"/>
</dbReference>
<dbReference type="PROSITE" id="PS50011">
    <property type="entry name" value="PROTEIN_KINASE_DOM"/>
    <property type="match status" value="1"/>
</dbReference>
<dbReference type="SUPFAM" id="SSF56112">
    <property type="entry name" value="Protein kinase-like (PK-like)"/>
    <property type="match status" value="1"/>
</dbReference>
<proteinExistence type="inferred from homology"/>
<dbReference type="PANTHER" id="PTHR24347">
    <property type="entry name" value="SERINE/THREONINE-PROTEIN KINASE"/>
    <property type="match status" value="1"/>
</dbReference>
<dbReference type="EMBL" id="VNKQ01000010">
    <property type="protein sequence ID" value="KAG0648580.1"/>
    <property type="molecule type" value="Genomic_DNA"/>
</dbReference>
<dbReference type="InterPro" id="IPR008984">
    <property type="entry name" value="SMAD_FHA_dom_sf"/>
</dbReference>
<evidence type="ECO:0000256" key="5">
    <source>
        <dbReference type="SAM" id="MobiDB-lite"/>
    </source>
</evidence>
<dbReference type="PROSITE" id="PS00107">
    <property type="entry name" value="PROTEIN_KINASE_ATP"/>
    <property type="match status" value="1"/>
</dbReference>